<dbReference type="Proteomes" id="UP001374579">
    <property type="component" value="Unassembled WGS sequence"/>
</dbReference>
<evidence type="ECO:0000256" key="2">
    <source>
        <dbReference type="ARBA" id="ARBA00006339"/>
    </source>
</evidence>
<feature type="compositionally biased region" description="Basic and acidic residues" evidence="10">
    <location>
        <begin position="12"/>
        <end position="22"/>
    </location>
</feature>
<comment type="caution">
    <text evidence="11">The sequence shown here is derived from an EMBL/GenBank/DDBJ whole genome shotgun (WGS) entry which is preliminary data.</text>
</comment>
<dbReference type="GO" id="GO:0008146">
    <property type="term" value="F:sulfotransferase activity"/>
    <property type="evidence" value="ECO:0007669"/>
    <property type="project" value="InterPro"/>
</dbReference>
<dbReference type="PANTHER" id="PTHR12137:SF54">
    <property type="entry name" value="CARBOHYDRATE SULFOTRANSFERASE"/>
    <property type="match status" value="1"/>
</dbReference>
<evidence type="ECO:0000313" key="12">
    <source>
        <dbReference type="Proteomes" id="UP001374579"/>
    </source>
</evidence>
<dbReference type="EC" id="2.8.2.-" evidence="9"/>
<keyword evidence="9" id="KW-0119">Carbohydrate metabolism</keyword>
<dbReference type="GO" id="GO:0016051">
    <property type="term" value="P:carbohydrate biosynthetic process"/>
    <property type="evidence" value="ECO:0007669"/>
    <property type="project" value="InterPro"/>
</dbReference>
<dbReference type="AlphaFoldDB" id="A0AAN9G2Z3"/>
<proteinExistence type="inferred from homology"/>
<evidence type="ECO:0000256" key="5">
    <source>
        <dbReference type="ARBA" id="ARBA00022989"/>
    </source>
</evidence>
<evidence type="ECO:0000256" key="4">
    <source>
        <dbReference type="ARBA" id="ARBA00022692"/>
    </source>
</evidence>
<keyword evidence="8 9" id="KW-0325">Glycoprotein</keyword>
<dbReference type="InterPro" id="IPR005331">
    <property type="entry name" value="Sulfotransferase"/>
</dbReference>
<gene>
    <name evidence="11" type="ORF">V1264_008550</name>
</gene>
<dbReference type="PANTHER" id="PTHR12137">
    <property type="entry name" value="CARBOHYDRATE SULFOTRANSFERASE"/>
    <property type="match status" value="1"/>
</dbReference>
<dbReference type="EMBL" id="JBAMIC010000021">
    <property type="protein sequence ID" value="KAK7092867.1"/>
    <property type="molecule type" value="Genomic_DNA"/>
</dbReference>
<keyword evidence="5" id="KW-1133">Transmembrane helix</keyword>
<comment type="subcellular location">
    <subcellularLocation>
        <location evidence="1 9">Golgi apparatus membrane</location>
        <topology evidence="1 9">Single-pass type II membrane protein</topology>
    </subcellularLocation>
</comment>
<organism evidence="11 12">
    <name type="scientific">Littorina saxatilis</name>
    <dbReference type="NCBI Taxonomy" id="31220"/>
    <lineage>
        <taxon>Eukaryota</taxon>
        <taxon>Metazoa</taxon>
        <taxon>Spiralia</taxon>
        <taxon>Lophotrochozoa</taxon>
        <taxon>Mollusca</taxon>
        <taxon>Gastropoda</taxon>
        <taxon>Caenogastropoda</taxon>
        <taxon>Littorinimorpha</taxon>
        <taxon>Littorinoidea</taxon>
        <taxon>Littorinidae</taxon>
        <taxon>Littorina</taxon>
    </lineage>
</organism>
<comment type="similarity">
    <text evidence="2 9">Belongs to the sulfotransferase 2 family.</text>
</comment>
<evidence type="ECO:0000256" key="9">
    <source>
        <dbReference type="RuleBase" id="RU364020"/>
    </source>
</evidence>
<dbReference type="Pfam" id="PF03567">
    <property type="entry name" value="Sulfotransfer_2"/>
    <property type="match status" value="1"/>
</dbReference>
<protein>
    <recommendedName>
        <fullName evidence="9">Carbohydrate sulfotransferase</fullName>
        <ecNumber evidence="9">2.8.2.-</ecNumber>
    </recommendedName>
</protein>
<reference evidence="11 12" key="1">
    <citation type="submission" date="2024-02" db="EMBL/GenBank/DDBJ databases">
        <title>Chromosome-scale genome assembly of the rough periwinkle Littorina saxatilis.</title>
        <authorList>
            <person name="De Jode A."/>
            <person name="Faria R."/>
            <person name="Formenti G."/>
            <person name="Sims Y."/>
            <person name="Smith T.P."/>
            <person name="Tracey A."/>
            <person name="Wood J.M.D."/>
            <person name="Zagrodzka Z.B."/>
            <person name="Johannesson K."/>
            <person name="Butlin R.K."/>
            <person name="Leder E.H."/>
        </authorList>
    </citation>
    <scope>NUCLEOTIDE SEQUENCE [LARGE SCALE GENOMIC DNA]</scope>
    <source>
        <strain evidence="11">Snail1</strain>
        <tissue evidence="11">Muscle</tissue>
    </source>
</reference>
<evidence type="ECO:0000256" key="7">
    <source>
        <dbReference type="ARBA" id="ARBA00023136"/>
    </source>
</evidence>
<evidence type="ECO:0000256" key="3">
    <source>
        <dbReference type="ARBA" id="ARBA00022679"/>
    </source>
</evidence>
<keyword evidence="12" id="KW-1185">Reference proteome</keyword>
<keyword evidence="4" id="KW-0812">Transmembrane</keyword>
<keyword evidence="3 9" id="KW-0808">Transferase</keyword>
<dbReference type="GO" id="GO:0000139">
    <property type="term" value="C:Golgi membrane"/>
    <property type="evidence" value="ECO:0007669"/>
    <property type="project" value="UniProtKB-SubCell"/>
</dbReference>
<evidence type="ECO:0000313" key="11">
    <source>
        <dbReference type="EMBL" id="KAK7092867.1"/>
    </source>
</evidence>
<evidence type="ECO:0000256" key="10">
    <source>
        <dbReference type="SAM" id="MobiDB-lite"/>
    </source>
</evidence>
<keyword evidence="7" id="KW-0472">Membrane</keyword>
<evidence type="ECO:0000256" key="6">
    <source>
        <dbReference type="ARBA" id="ARBA00023034"/>
    </source>
</evidence>
<evidence type="ECO:0000256" key="1">
    <source>
        <dbReference type="ARBA" id="ARBA00004323"/>
    </source>
</evidence>
<sequence length="381" mass="43969">MYPAAPNPTETSPREQTAESRQLSEAEVASRFEKRRQILQSACQKYVNSSLFRSKSIHSDLMYHYPPVINQTITYCGIEKTGSTTWKAIFSSIRKVMKERNIPPVKIDTPPGERDVLFAFVREPYGRLLSAYADKIFAPNTAFWGKTGRYIVQHFRPNASNHSLECGHDVTFPEFVKYVIHSQTTGEHRDGHFIPTHDHCEMCRYPYTYIGHLETVKEDMPFILKAIHSPVIYNQTRFGNETLTNSFALPLRRMRARVKSCMSLDEAARRVWKKMQIRGFIHKSIPFPLTRAHTRNISVEEVQAAGLAAVARSRKLTDTRGQKQEAAREAYSMVDMADRDKLQQVLALDCHMFGFDLRPPHIFPATPHTHRTHFSYFDLYQ</sequence>
<keyword evidence="6 9" id="KW-0333">Golgi apparatus</keyword>
<dbReference type="InterPro" id="IPR018011">
    <property type="entry name" value="Carb_sulfotrans_8-10"/>
</dbReference>
<accession>A0AAN9G2Z3</accession>
<name>A0AAN9G2Z3_9CAEN</name>
<evidence type="ECO:0000256" key="8">
    <source>
        <dbReference type="ARBA" id="ARBA00023180"/>
    </source>
</evidence>
<feature type="region of interest" description="Disordered" evidence="10">
    <location>
        <begin position="1"/>
        <end position="22"/>
    </location>
</feature>
<keyword evidence="9" id="KW-0735">Signal-anchor</keyword>